<sequence>MKAVCVLTNTPKFVKGYIEFSEIQDYILITVNITGLTEGYHGIHIHEYGDLRENCKSVCSHFNPYNTLHGDIGDSKNNRHIGDLGNIYANEEGNVNITFKDYFIKFKGKCNIIGRSVVIHEKEDDLGRGGIDYLGNIINEKIYNESIKTGNAGSRIACGVIGWCK</sequence>
<dbReference type="PROSITE" id="PS00332">
    <property type="entry name" value="SOD_CU_ZN_2"/>
    <property type="match status" value="1"/>
</dbReference>
<dbReference type="EMBL" id="MN738863">
    <property type="protein sequence ID" value="QHT28650.1"/>
    <property type="molecule type" value="Genomic_DNA"/>
</dbReference>
<name>A0A6C0EJY7_9ZZZZ</name>
<reference evidence="2" key="1">
    <citation type="journal article" date="2020" name="Nature">
        <title>Giant virus diversity and host interactions through global metagenomics.</title>
        <authorList>
            <person name="Schulz F."/>
            <person name="Roux S."/>
            <person name="Paez-Espino D."/>
            <person name="Jungbluth S."/>
            <person name="Walsh D.A."/>
            <person name="Denef V.J."/>
            <person name="McMahon K.D."/>
            <person name="Konstantinidis K.T."/>
            <person name="Eloe-Fadrosh E.A."/>
            <person name="Kyrpides N.C."/>
            <person name="Woyke T."/>
        </authorList>
    </citation>
    <scope>NUCLEOTIDE SEQUENCE</scope>
    <source>
        <strain evidence="2">GVMAG-M-3300001351-8</strain>
    </source>
</reference>
<dbReference type="InterPro" id="IPR024134">
    <property type="entry name" value="SOD_Cu/Zn_/chaperone"/>
</dbReference>
<dbReference type="GO" id="GO:0005507">
    <property type="term" value="F:copper ion binding"/>
    <property type="evidence" value="ECO:0007669"/>
    <property type="project" value="InterPro"/>
</dbReference>
<dbReference type="InterPro" id="IPR018152">
    <property type="entry name" value="SOD_Cu/Zn_BS"/>
</dbReference>
<dbReference type="SUPFAM" id="SSF49329">
    <property type="entry name" value="Cu,Zn superoxide dismutase-like"/>
    <property type="match status" value="1"/>
</dbReference>
<accession>A0A6C0EJY7</accession>
<dbReference type="CDD" id="cd00305">
    <property type="entry name" value="Cu-Zn_Superoxide_Dismutase"/>
    <property type="match status" value="1"/>
</dbReference>
<dbReference type="InterPro" id="IPR036423">
    <property type="entry name" value="SOD-like_Cu/Zn_dom_sf"/>
</dbReference>
<proteinExistence type="predicted"/>
<dbReference type="PANTHER" id="PTHR10003">
    <property type="entry name" value="SUPEROXIDE DISMUTASE CU-ZN -RELATED"/>
    <property type="match status" value="1"/>
</dbReference>
<dbReference type="PRINTS" id="PR00068">
    <property type="entry name" value="CUZNDISMTASE"/>
</dbReference>
<evidence type="ECO:0000313" key="2">
    <source>
        <dbReference type="EMBL" id="QHT28650.1"/>
    </source>
</evidence>
<dbReference type="InterPro" id="IPR001424">
    <property type="entry name" value="SOD_Cu_Zn_dom"/>
</dbReference>
<dbReference type="GO" id="GO:0006801">
    <property type="term" value="P:superoxide metabolic process"/>
    <property type="evidence" value="ECO:0007669"/>
    <property type="project" value="InterPro"/>
</dbReference>
<dbReference type="Pfam" id="PF00080">
    <property type="entry name" value="Sod_Cu"/>
    <property type="match status" value="1"/>
</dbReference>
<protein>
    <recommendedName>
        <fullName evidence="1">Superoxide dismutase copper/zinc binding domain-containing protein</fullName>
    </recommendedName>
</protein>
<dbReference type="AlphaFoldDB" id="A0A6C0EJY7"/>
<dbReference type="Gene3D" id="2.60.40.200">
    <property type="entry name" value="Superoxide dismutase, copper/zinc binding domain"/>
    <property type="match status" value="1"/>
</dbReference>
<evidence type="ECO:0000259" key="1">
    <source>
        <dbReference type="Pfam" id="PF00080"/>
    </source>
</evidence>
<organism evidence="2">
    <name type="scientific">viral metagenome</name>
    <dbReference type="NCBI Taxonomy" id="1070528"/>
    <lineage>
        <taxon>unclassified sequences</taxon>
        <taxon>metagenomes</taxon>
        <taxon>organismal metagenomes</taxon>
    </lineage>
</organism>
<feature type="domain" description="Superoxide dismutase copper/zinc binding" evidence="1">
    <location>
        <begin position="14"/>
        <end position="161"/>
    </location>
</feature>